<name>A0AAD3NP72_LATJO</name>
<keyword evidence="3" id="KW-1185">Reference proteome</keyword>
<evidence type="ECO:0000313" key="2">
    <source>
        <dbReference type="EMBL" id="GLD75440.1"/>
    </source>
</evidence>
<sequence>MQNTRSTVTEDVSNLTYPEKTEPSVPDLNLLKKQTLRIHILESYREFHTMLTFWELSLLLPHVTFELVFIGGHLPGWCDKVLHHFFIQKI</sequence>
<dbReference type="AlphaFoldDB" id="A0AAD3NP72"/>
<dbReference type="InterPro" id="IPR046824">
    <property type="entry name" value="Mss51-like_C"/>
</dbReference>
<feature type="non-terminal residue" evidence="2">
    <location>
        <position position="1"/>
    </location>
</feature>
<dbReference type="EMBL" id="BRZM01002971">
    <property type="protein sequence ID" value="GLD75440.1"/>
    <property type="molecule type" value="Genomic_DNA"/>
</dbReference>
<dbReference type="GO" id="GO:0042826">
    <property type="term" value="F:histone deacetylase binding"/>
    <property type="evidence" value="ECO:0007669"/>
    <property type="project" value="InterPro"/>
</dbReference>
<dbReference type="PANTHER" id="PTHR47085:SF1">
    <property type="entry name" value="ZINC FINGER MYND DOMAIN-CONTAINING PROTEIN 15"/>
    <property type="match status" value="1"/>
</dbReference>
<dbReference type="Proteomes" id="UP001279410">
    <property type="component" value="Unassembled WGS sequence"/>
</dbReference>
<protein>
    <submittedName>
        <fullName evidence="2">Zinc finger MYND domain-containing protein 15 isoform X1</fullName>
    </submittedName>
</protein>
<comment type="caution">
    <text evidence="2">The sequence shown here is derived from an EMBL/GenBank/DDBJ whole genome shotgun (WGS) entry which is preliminary data.</text>
</comment>
<evidence type="ECO:0000259" key="1">
    <source>
        <dbReference type="Pfam" id="PF20179"/>
    </source>
</evidence>
<evidence type="ECO:0000313" key="3">
    <source>
        <dbReference type="Proteomes" id="UP001279410"/>
    </source>
</evidence>
<feature type="domain" description="Mitochondrial splicing suppressor 51-like C-terminal" evidence="1">
    <location>
        <begin position="28"/>
        <end position="79"/>
    </location>
</feature>
<dbReference type="GO" id="GO:0045892">
    <property type="term" value="P:negative regulation of DNA-templated transcription"/>
    <property type="evidence" value="ECO:0007669"/>
    <property type="project" value="InterPro"/>
</dbReference>
<gene>
    <name evidence="2" type="ORF">AKAME5_002677400</name>
</gene>
<dbReference type="InterPro" id="IPR042989">
    <property type="entry name" value="ZMY15"/>
</dbReference>
<dbReference type="Pfam" id="PF20179">
    <property type="entry name" value="MSS51_C"/>
    <property type="match status" value="1"/>
</dbReference>
<proteinExistence type="predicted"/>
<dbReference type="PANTHER" id="PTHR47085">
    <property type="entry name" value="ZINC FINGER MYND DOMAIN-CONTAINING PROTEIN 15"/>
    <property type="match status" value="1"/>
</dbReference>
<organism evidence="2 3">
    <name type="scientific">Lates japonicus</name>
    <name type="common">Japanese lates</name>
    <dbReference type="NCBI Taxonomy" id="270547"/>
    <lineage>
        <taxon>Eukaryota</taxon>
        <taxon>Metazoa</taxon>
        <taxon>Chordata</taxon>
        <taxon>Craniata</taxon>
        <taxon>Vertebrata</taxon>
        <taxon>Euteleostomi</taxon>
        <taxon>Actinopterygii</taxon>
        <taxon>Neopterygii</taxon>
        <taxon>Teleostei</taxon>
        <taxon>Neoteleostei</taxon>
        <taxon>Acanthomorphata</taxon>
        <taxon>Carangaria</taxon>
        <taxon>Carangaria incertae sedis</taxon>
        <taxon>Centropomidae</taxon>
        <taxon>Lates</taxon>
    </lineage>
</organism>
<reference evidence="2" key="1">
    <citation type="submission" date="2022-08" db="EMBL/GenBank/DDBJ databases">
        <title>Genome sequencing of akame (Lates japonicus).</title>
        <authorList>
            <person name="Hashiguchi Y."/>
            <person name="Takahashi H."/>
        </authorList>
    </citation>
    <scope>NUCLEOTIDE SEQUENCE</scope>
    <source>
        <strain evidence="2">Kochi</strain>
    </source>
</reference>
<accession>A0AAD3NP72</accession>